<evidence type="ECO:0000313" key="2">
    <source>
        <dbReference type="Proteomes" id="UP000199423"/>
    </source>
</evidence>
<evidence type="ECO:0008006" key="3">
    <source>
        <dbReference type="Google" id="ProtNLM"/>
    </source>
</evidence>
<dbReference type="Pfam" id="PF21973">
    <property type="entry name" value="DUF6925"/>
    <property type="match status" value="1"/>
</dbReference>
<keyword evidence="2" id="KW-1185">Reference proteome</keyword>
<dbReference type="AlphaFoldDB" id="A0A1I7NKM7"/>
<dbReference type="PANTHER" id="PTHR35175">
    <property type="entry name" value="DUF1289 DOMAIN-CONTAINING PROTEIN"/>
    <property type="match status" value="1"/>
</dbReference>
<name>A0A1I7NKM7_9HYPH</name>
<dbReference type="InterPro" id="IPR053838">
    <property type="entry name" value="DUF6925"/>
</dbReference>
<dbReference type="RefSeq" id="WP_244531210.1">
    <property type="nucleotide sequence ID" value="NZ_FPCH01000002.1"/>
</dbReference>
<dbReference type="Proteomes" id="UP000199423">
    <property type="component" value="Unassembled WGS sequence"/>
</dbReference>
<organism evidence="1 2">
    <name type="scientific">Hyphomicrobium facile</name>
    <dbReference type="NCBI Taxonomy" id="51670"/>
    <lineage>
        <taxon>Bacteria</taxon>
        <taxon>Pseudomonadati</taxon>
        <taxon>Pseudomonadota</taxon>
        <taxon>Alphaproteobacteria</taxon>
        <taxon>Hyphomicrobiales</taxon>
        <taxon>Hyphomicrobiaceae</taxon>
        <taxon>Hyphomicrobium</taxon>
    </lineage>
</organism>
<dbReference type="STRING" id="51670.SAMN04488557_2530"/>
<dbReference type="PANTHER" id="PTHR35175:SF2">
    <property type="entry name" value="DUF1289 DOMAIN-CONTAINING PROTEIN"/>
    <property type="match status" value="1"/>
</dbReference>
<proteinExistence type="predicted"/>
<gene>
    <name evidence="1" type="ORF">SAMN04488557_2530</name>
</gene>
<dbReference type="InterPro" id="IPR010710">
    <property type="entry name" value="DUF1289"/>
</dbReference>
<sequence>MRHSPCIGICKLDDASGHCLGCGRTATEIGNWISMSEGQRDAVWSTLPSRLSALSVRVRLLPWTRDELINWVRDTIEARRGTWCTGAPGAVAEFPCTTERAIRVDLEQDSLIARAPDASFRLRVSDKVRAFAFSEGGPIVLGLPKARAAIRSSSVLTSLGSDSDAIDAAHKTEQLFDYGIGRKNSRFCVRTSDDALQSALSDNAGRHWADVMKAIGMQVLSASPTRVVESAAARIEVFAKIPLPGEQSPPGAHTHFLPDFLKGGEEIASSLAPPDYAAPVAVFYPDEMRR</sequence>
<dbReference type="Pfam" id="PF06945">
    <property type="entry name" value="DUF1289"/>
    <property type="match status" value="1"/>
</dbReference>
<accession>A0A1I7NKM7</accession>
<dbReference type="EMBL" id="FPCH01000002">
    <property type="protein sequence ID" value="SFV35224.1"/>
    <property type="molecule type" value="Genomic_DNA"/>
</dbReference>
<reference evidence="2" key="1">
    <citation type="submission" date="2016-10" db="EMBL/GenBank/DDBJ databases">
        <authorList>
            <person name="Varghese N."/>
            <person name="Submissions S."/>
        </authorList>
    </citation>
    <scope>NUCLEOTIDE SEQUENCE [LARGE SCALE GENOMIC DNA]</scope>
    <source>
        <strain evidence="2">DSM 1565</strain>
    </source>
</reference>
<protein>
    <recommendedName>
        <fullName evidence="3">DUF1289 domain-containing protein</fullName>
    </recommendedName>
</protein>
<evidence type="ECO:0000313" key="1">
    <source>
        <dbReference type="EMBL" id="SFV35224.1"/>
    </source>
</evidence>